<evidence type="ECO:0000313" key="2">
    <source>
        <dbReference type="Proteomes" id="UP000231162"/>
    </source>
</evidence>
<comment type="caution">
    <text evidence="1">The sequence shown here is derived from an EMBL/GenBank/DDBJ whole genome shotgun (WGS) entry which is preliminary data.</text>
</comment>
<name>A0A2M6R9C6_9BACT</name>
<reference evidence="2" key="1">
    <citation type="submission" date="2017-09" db="EMBL/GenBank/DDBJ databases">
        <title>Depth-based differentiation of microbial function through sediment-hosted aquifers and enrichment of novel symbionts in the deep terrestrial subsurface.</title>
        <authorList>
            <person name="Probst A.J."/>
            <person name="Ladd B."/>
            <person name="Jarett J.K."/>
            <person name="Geller-Mcgrath D.E."/>
            <person name="Sieber C.M.K."/>
            <person name="Emerson J.B."/>
            <person name="Anantharaman K."/>
            <person name="Thomas B.C."/>
            <person name="Malmstrom R."/>
            <person name="Stieglmeier M."/>
            <person name="Klingl A."/>
            <person name="Woyke T."/>
            <person name="Ryan C.M."/>
            <person name="Banfield J.F."/>
        </authorList>
    </citation>
    <scope>NUCLEOTIDE SEQUENCE [LARGE SCALE GENOMIC DNA]</scope>
</reference>
<protein>
    <submittedName>
        <fullName evidence="1">Uncharacterized protein</fullName>
    </submittedName>
</protein>
<dbReference type="AlphaFoldDB" id="A0A2M6R9C6"/>
<dbReference type="Proteomes" id="UP000231162">
    <property type="component" value="Unassembled WGS sequence"/>
</dbReference>
<evidence type="ECO:0000313" key="1">
    <source>
        <dbReference type="EMBL" id="PIS07145.1"/>
    </source>
</evidence>
<proteinExistence type="predicted"/>
<sequence>MQLGIASFANALQPFGYIFAYHRWCLSRSREFRIHQGKSMRHLLLSVLFYFSAPCSSLSKVMIDLVGMRDIPHSLPRLVHVFFLNIYEHSALLLPMERLSKIGL</sequence>
<gene>
    <name evidence="1" type="ORF">COT79_00770</name>
</gene>
<dbReference type="EMBL" id="PEZX01000014">
    <property type="protein sequence ID" value="PIS07145.1"/>
    <property type="molecule type" value="Genomic_DNA"/>
</dbReference>
<organism evidence="1 2">
    <name type="scientific">Candidatus Berkelbacteria bacterium CG10_big_fil_rev_8_21_14_0_10_43_14</name>
    <dbReference type="NCBI Taxonomy" id="1974515"/>
    <lineage>
        <taxon>Bacteria</taxon>
        <taxon>Candidatus Berkelbacteria</taxon>
    </lineage>
</organism>
<accession>A0A2M6R9C6</accession>